<sequence>MKIRDLFDRKPFVFSYELFPPKPDSPIGKLYATLEAIRGLKPDYISITYNAGGAGGNRTLELASVIKNTYGIEPLAHLTAIQSTEASVDAFLAECKKSNIQNVLALRGDRNPSIVPQNVFRYASDLAAYIKANSDLNIVGAGYPEGHFESPDLQTDIENLRKKIDAGVTHINTQLFFDNEDFLRYRDLCRAKGIDVPVQAGIMPIVKKAQIERTVVLTGAKVPAPLAKIFQRFGDDPMALMDAGIAYATQQIVALRAEGVDGVHLYIMNNDFVARRIYENIGSLI</sequence>
<evidence type="ECO:0000256" key="1">
    <source>
        <dbReference type="ARBA" id="ARBA00001974"/>
    </source>
</evidence>
<reference evidence="9" key="1">
    <citation type="submission" date="2020-10" db="EMBL/GenBank/DDBJ databases">
        <authorList>
            <person name="Gilroy R."/>
        </authorList>
    </citation>
    <scope>NUCLEOTIDE SEQUENCE</scope>
    <source>
        <strain evidence="9">23406</strain>
    </source>
</reference>
<dbReference type="GO" id="GO:0035999">
    <property type="term" value="P:tetrahydrofolate interconversion"/>
    <property type="evidence" value="ECO:0007669"/>
    <property type="project" value="TreeGrafter"/>
</dbReference>
<evidence type="ECO:0000256" key="3">
    <source>
        <dbReference type="ARBA" id="ARBA00006743"/>
    </source>
</evidence>
<accession>A0A9D1SXW4</accession>
<dbReference type="Gene3D" id="3.20.20.220">
    <property type="match status" value="1"/>
</dbReference>
<dbReference type="Pfam" id="PF02219">
    <property type="entry name" value="MTHFR"/>
    <property type="match status" value="1"/>
</dbReference>
<dbReference type="PANTHER" id="PTHR45754:SF3">
    <property type="entry name" value="METHYLENETETRAHYDROFOLATE REDUCTASE (NADPH)"/>
    <property type="match status" value="1"/>
</dbReference>
<gene>
    <name evidence="9" type="ORF">IAB14_06585</name>
</gene>
<dbReference type="EMBL" id="DVOH01000054">
    <property type="protein sequence ID" value="HIV00760.1"/>
    <property type="molecule type" value="Genomic_DNA"/>
</dbReference>
<keyword evidence="6 8" id="KW-0560">Oxidoreductase</keyword>
<dbReference type="Proteomes" id="UP000886891">
    <property type="component" value="Unassembled WGS sequence"/>
</dbReference>
<evidence type="ECO:0000256" key="6">
    <source>
        <dbReference type="ARBA" id="ARBA00023002"/>
    </source>
</evidence>
<proteinExistence type="inferred from homology"/>
<dbReference type="SUPFAM" id="SSF51730">
    <property type="entry name" value="FAD-linked oxidoreductase"/>
    <property type="match status" value="1"/>
</dbReference>
<comment type="cofactor">
    <cofactor evidence="1 8">
        <name>FAD</name>
        <dbReference type="ChEBI" id="CHEBI:57692"/>
    </cofactor>
</comment>
<dbReference type="AlphaFoldDB" id="A0A9D1SXW4"/>
<evidence type="ECO:0000256" key="7">
    <source>
        <dbReference type="ARBA" id="ARBA00048628"/>
    </source>
</evidence>
<evidence type="ECO:0000256" key="8">
    <source>
        <dbReference type="RuleBase" id="RU003862"/>
    </source>
</evidence>
<evidence type="ECO:0000256" key="4">
    <source>
        <dbReference type="ARBA" id="ARBA00022630"/>
    </source>
</evidence>
<dbReference type="CDD" id="cd00537">
    <property type="entry name" value="MTHFR"/>
    <property type="match status" value="1"/>
</dbReference>
<keyword evidence="5 8" id="KW-0274">FAD</keyword>
<comment type="similarity">
    <text evidence="3 8">Belongs to the methylenetetrahydrofolate reductase family.</text>
</comment>
<dbReference type="InterPro" id="IPR003171">
    <property type="entry name" value="Mehydrof_redctse-like"/>
</dbReference>
<dbReference type="GO" id="GO:0005829">
    <property type="term" value="C:cytosol"/>
    <property type="evidence" value="ECO:0007669"/>
    <property type="project" value="TreeGrafter"/>
</dbReference>
<comment type="pathway">
    <text evidence="2 8">One-carbon metabolism; tetrahydrofolate interconversion.</text>
</comment>
<evidence type="ECO:0000256" key="5">
    <source>
        <dbReference type="ARBA" id="ARBA00022827"/>
    </source>
</evidence>
<organism evidence="9 10">
    <name type="scientific">Candidatus Stercoripulliclostridium merdipullorum</name>
    <dbReference type="NCBI Taxonomy" id="2840952"/>
    <lineage>
        <taxon>Bacteria</taxon>
        <taxon>Bacillati</taxon>
        <taxon>Bacillota</taxon>
        <taxon>Clostridia</taxon>
        <taxon>Eubacteriales</taxon>
        <taxon>Candidatus Stercoripulliclostridium</taxon>
    </lineage>
</organism>
<dbReference type="GO" id="GO:0009086">
    <property type="term" value="P:methionine biosynthetic process"/>
    <property type="evidence" value="ECO:0007669"/>
    <property type="project" value="TreeGrafter"/>
</dbReference>
<name>A0A9D1SXW4_9FIRM</name>
<keyword evidence="4 8" id="KW-0285">Flavoprotein</keyword>
<dbReference type="GO" id="GO:0106312">
    <property type="term" value="F:methylenetetrahydrofolate reductase (NADH) activity"/>
    <property type="evidence" value="ECO:0007669"/>
    <property type="project" value="UniProtKB-EC"/>
</dbReference>
<evidence type="ECO:0000313" key="9">
    <source>
        <dbReference type="EMBL" id="HIV00760.1"/>
    </source>
</evidence>
<dbReference type="GO" id="GO:0071949">
    <property type="term" value="F:FAD binding"/>
    <property type="evidence" value="ECO:0007669"/>
    <property type="project" value="TreeGrafter"/>
</dbReference>
<evidence type="ECO:0000256" key="2">
    <source>
        <dbReference type="ARBA" id="ARBA00004777"/>
    </source>
</evidence>
<dbReference type="PANTHER" id="PTHR45754">
    <property type="entry name" value="METHYLENETETRAHYDROFOLATE REDUCTASE"/>
    <property type="match status" value="1"/>
</dbReference>
<evidence type="ECO:0000313" key="10">
    <source>
        <dbReference type="Proteomes" id="UP000886891"/>
    </source>
</evidence>
<comment type="catalytic activity">
    <reaction evidence="7">
        <text>(6S)-5-methyl-5,6,7,8-tetrahydrofolate + NAD(+) = (6R)-5,10-methylene-5,6,7,8-tetrahydrofolate + NADH + H(+)</text>
        <dbReference type="Rhea" id="RHEA:19821"/>
        <dbReference type="ChEBI" id="CHEBI:15378"/>
        <dbReference type="ChEBI" id="CHEBI:15636"/>
        <dbReference type="ChEBI" id="CHEBI:18608"/>
        <dbReference type="ChEBI" id="CHEBI:57540"/>
        <dbReference type="ChEBI" id="CHEBI:57945"/>
        <dbReference type="EC" id="1.5.1.54"/>
    </reaction>
    <physiologicalReaction direction="right-to-left" evidence="7">
        <dbReference type="Rhea" id="RHEA:19823"/>
    </physiologicalReaction>
</comment>
<reference evidence="9" key="2">
    <citation type="journal article" date="2021" name="PeerJ">
        <title>Extensive microbial diversity within the chicken gut microbiome revealed by metagenomics and culture.</title>
        <authorList>
            <person name="Gilroy R."/>
            <person name="Ravi A."/>
            <person name="Getino M."/>
            <person name="Pursley I."/>
            <person name="Horton D.L."/>
            <person name="Alikhan N.F."/>
            <person name="Baker D."/>
            <person name="Gharbi K."/>
            <person name="Hall N."/>
            <person name="Watson M."/>
            <person name="Adriaenssens E.M."/>
            <person name="Foster-Nyarko E."/>
            <person name="Jarju S."/>
            <person name="Secka A."/>
            <person name="Antonio M."/>
            <person name="Oren A."/>
            <person name="Chaudhuri R.R."/>
            <person name="La Ragione R."/>
            <person name="Hildebrand F."/>
            <person name="Pallen M.J."/>
        </authorList>
    </citation>
    <scope>NUCLEOTIDE SEQUENCE</scope>
    <source>
        <strain evidence="9">23406</strain>
    </source>
</reference>
<comment type="caution">
    <text evidence="9">The sequence shown here is derived from an EMBL/GenBank/DDBJ whole genome shotgun (WGS) entry which is preliminary data.</text>
</comment>
<dbReference type="InterPro" id="IPR029041">
    <property type="entry name" value="FAD-linked_oxidoreductase-like"/>
</dbReference>
<protein>
    <recommendedName>
        <fullName evidence="8">Methylenetetrahydrofolate reductase</fullName>
    </recommendedName>
</protein>